<dbReference type="EMBL" id="QPJD01000017">
    <property type="protein sequence ID" value="RCW42323.1"/>
    <property type="molecule type" value="Genomic_DNA"/>
</dbReference>
<reference evidence="2 3" key="1">
    <citation type="submission" date="2018-07" db="EMBL/GenBank/DDBJ databases">
        <title>Genomic Encyclopedia of Type Strains, Phase III (KMG-III): the genomes of soil and plant-associated and newly described type strains.</title>
        <authorList>
            <person name="Whitman W."/>
        </authorList>
    </citation>
    <scope>NUCLEOTIDE SEQUENCE [LARGE SCALE GENOMIC DNA]</scope>
    <source>
        <strain evidence="2 3">CECT 7506</strain>
    </source>
</reference>
<sequence length="49" mass="5796">MPVFLYQLALVIIAVRSVYVIVQIDLKRKDWMNTLYHAAIAFVCVYFLF</sequence>
<evidence type="ECO:0000313" key="3">
    <source>
        <dbReference type="Proteomes" id="UP000252415"/>
    </source>
</evidence>
<keyword evidence="3" id="KW-1185">Reference proteome</keyword>
<accession>A0A368VSA3</accession>
<name>A0A368VSA3_9BACL</name>
<proteinExistence type="predicted"/>
<dbReference type="AlphaFoldDB" id="A0A368VSA3"/>
<keyword evidence="1" id="KW-0472">Membrane</keyword>
<evidence type="ECO:0000313" key="2">
    <source>
        <dbReference type="EMBL" id="RCW42323.1"/>
    </source>
</evidence>
<organism evidence="2 3">
    <name type="scientific">Paenibacillus prosopidis</name>
    <dbReference type="NCBI Taxonomy" id="630520"/>
    <lineage>
        <taxon>Bacteria</taxon>
        <taxon>Bacillati</taxon>
        <taxon>Bacillota</taxon>
        <taxon>Bacilli</taxon>
        <taxon>Bacillales</taxon>
        <taxon>Paenibacillaceae</taxon>
        <taxon>Paenibacillus</taxon>
    </lineage>
</organism>
<feature type="transmembrane region" description="Helical" evidence="1">
    <location>
        <begin position="6"/>
        <end position="24"/>
    </location>
</feature>
<dbReference type="RefSeq" id="WP_181873646.1">
    <property type="nucleotide sequence ID" value="NZ_QPJD01000017.1"/>
</dbReference>
<keyword evidence="1" id="KW-0812">Transmembrane</keyword>
<evidence type="ECO:0000256" key="1">
    <source>
        <dbReference type="SAM" id="Phobius"/>
    </source>
</evidence>
<comment type="caution">
    <text evidence="2">The sequence shown here is derived from an EMBL/GenBank/DDBJ whole genome shotgun (WGS) entry which is preliminary data.</text>
</comment>
<protein>
    <submittedName>
        <fullName evidence="2">Uncharacterized protein</fullName>
    </submittedName>
</protein>
<gene>
    <name evidence="2" type="ORF">DFP97_11746</name>
</gene>
<dbReference type="Proteomes" id="UP000252415">
    <property type="component" value="Unassembled WGS sequence"/>
</dbReference>
<keyword evidence="1" id="KW-1133">Transmembrane helix</keyword>